<dbReference type="PANTHER" id="PTHR13748">
    <property type="entry name" value="COBW-RELATED"/>
    <property type="match status" value="1"/>
</dbReference>
<keyword evidence="2" id="KW-0378">Hydrolase</keyword>
<feature type="domain" description="CobW C-terminal" evidence="7">
    <location>
        <begin position="254"/>
        <end position="340"/>
    </location>
</feature>
<accession>A0A1B7L1H8</accession>
<protein>
    <submittedName>
        <fullName evidence="8">GTP-binding protein</fullName>
    </submittedName>
</protein>
<dbReference type="Gene3D" id="3.30.1220.10">
    <property type="entry name" value="CobW-like, C-terminal domain"/>
    <property type="match status" value="1"/>
</dbReference>
<dbReference type="Pfam" id="PF02492">
    <property type="entry name" value="cobW"/>
    <property type="match status" value="1"/>
</dbReference>
<dbReference type="SUPFAM" id="SSF52540">
    <property type="entry name" value="P-loop containing nucleoside triphosphate hydrolases"/>
    <property type="match status" value="1"/>
</dbReference>
<gene>
    <name evidence="8" type="ORF">A9B99_12085</name>
</gene>
<organism evidence="8 9">
    <name type="scientific">Mangrovibacter phragmitis</name>
    <dbReference type="NCBI Taxonomy" id="1691903"/>
    <lineage>
        <taxon>Bacteria</taxon>
        <taxon>Pseudomonadati</taxon>
        <taxon>Pseudomonadota</taxon>
        <taxon>Gammaproteobacteria</taxon>
        <taxon>Enterobacterales</taxon>
        <taxon>Enterobacteriaceae</taxon>
        <taxon>Mangrovibacter</taxon>
    </lineage>
</organism>
<dbReference type="SMART" id="SM00833">
    <property type="entry name" value="CobW_C"/>
    <property type="match status" value="1"/>
</dbReference>
<evidence type="ECO:0000256" key="1">
    <source>
        <dbReference type="ARBA" id="ARBA00022741"/>
    </source>
</evidence>
<dbReference type="STRING" id="1691903.A9B99_12085"/>
<evidence type="ECO:0000259" key="7">
    <source>
        <dbReference type="SMART" id="SM00833"/>
    </source>
</evidence>
<evidence type="ECO:0000256" key="2">
    <source>
        <dbReference type="ARBA" id="ARBA00022801"/>
    </source>
</evidence>
<comment type="caution">
    <text evidence="8">The sequence shown here is derived from an EMBL/GenBank/DDBJ whole genome shotgun (WGS) entry which is preliminary data.</text>
</comment>
<dbReference type="GO" id="GO:0016787">
    <property type="term" value="F:hydrolase activity"/>
    <property type="evidence" value="ECO:0007669"/>
    <property type="project" value="UniProtKB-KW"/>
</dbReference>
<comment type="catalytic activity">
    <reaction evidence="6">
        <text>GTP + H2O = GDP + phosphate + H(+)</text>
        <dbReference type="Rhea" id="RHEA:19669"/>
        <dbReference type="ChEBI" id="CHEBI:15377"/>
        <dbReference type="ChEBI" id="CHEBI:15378"/>
        <dbReference type="ChEBI" id="CHEBI:37565"/>
        <dbReference type="ChEBI" id="CHEBI:43474"/>
        <dbReference type="ChEBI" id="CHEBI:58189"/>
    </reaction>
    <physiologicalReaction direction="left-to-right" evidence="6">
        <dbReference type="Rhea" id="RHEA:19670"/>
    </physiologicalReaction>
</comment>
<keyword evidence="3" id="KW-0143">Chaperone</keyword>
<dbReference type="OrthoDB" id="9808822at2"/>
<sequence>MQSITVPVTLLTGFLGAGKTTLLNHFLHQPQAGAVAIVENEFGPVNIDGALLEAGDNVSIVELSNGCLCCNVRGEFTAALHGLLDKRADGGLNFDRLVVETTGLADPAPVIQSFFVDERLRESLQLDAVVTLANAQHIHRQLDEHPVAVSQVGFADRILVTHGDQVTPEERDAVMARLNRINPRAAIYQVTNGECPAALWLDLAAFTLSDDATVQRGFFIARPQLDQALSFQPLSQPRVTRHWDDAISSLVLEAGWLDLHAAGEFMNWCVENWGADMLRYKGVLAVAGKPERLVVQGIHSVVGFDYGSSWRDSETACSRLVIIGRNLPTEDIRRRFMAACV</sequence>
<dbReference type="EMBL" id="LYRP01000033">
    <property type="protein sequence ID" value="OAT76177.1"/>
    <property type="molecule type" value="Genomic_DNA"/>
</dbReference>
<dbReference type="InterPro" id="IPR027417">
    <property type="entry name" value="P-loop_NTPase"/>
</dbReference>
<evidence type="ECO:0000256" key="4">
    <source>
        <dbReference type="ARBA" id="ARBA00034320"/>
    </source>
</evidence>
<dbReference type="InterPro" id="IPR003495">
    <property type="entry name" value="CobW/HypB/UreG_nucleotide-bd"/>
</dbReference>
<dbReference type="Proteomes" id="UP000078225">
    <property type="component" value="Unassembled WGS sequence"/>
</dbReference>
<evidence type="ECO:0000256" key="3">
    <source>
        <dbReference type="ARBA" id="ARBA00023186"/>
    </source>
</evidence>
<dbReference type="Pfam" id="PF07683">
    <property type="entry name" value="CobW_C"/>
    <property type="match status" value="1"/>
</dbReference>
<reference evidence="9" key="1">
    <citation type="submission" date="2016-05" db="EMBL/GenBank/DDBJ databases">
        <authorList>
            <person name="Behera P."/>
            <person name="Vaishampayan P."/>
            <person name="Singh N."/>
            <person name="Raina V."/>
            <person name="Suar M."/>
            <person name="Pattnaik A."/>
            <person name="Rastogi G."/>
        </authorList>
    </citation>
    <scope>NUCLEOTIDE SEQUENCE [LARGE SCALE GENOMIC DNA]</scope>
    <source>
        <strain evidence="9">MP23</strain>
    </source>
</reference>
<dbReference type="InterPro" id="IPR011629">
    <property type="entry name" value="CobW-like_C"/>
</dbReference>
<proteinExistence type="inferred from homology"/>
<dbReference type="PANTHER" id="PTHR13748:SF62">
    <property type="entry name" value="COBW DOMAIN-CONTAINING PROTEIN"/>
    <property type="match status" value="1"/>
</dbReference>
<evidence type="ECO:0000256" key="6">
    <source>
        <dbReference type="ARBA" id="ARBA00049117"/>
    </source>
</evidence>
<dbReference type="AlphaFoldDB" id="A0A1B7L1H8"/>
<comment type="similarity">
    <text evidence="4">Belongs to the SIMIBI class G3E GTPase family. ZNG1 subfamily.</text>
</comment>
<keyword evidence="9" id="KW-1185">Reference proteome</keyword>
<comment type="function">
    <text evidence="5">Zinc chaperone that directly transfers zinc cofactor to target proteins, thereby activating them. Zinc is transferred from the CXCC motif in the GTPase domain to the zinc binding site in target proteins in a process requiring GTP hydrolysis.</text>
</comment>
<dbReference type="GO" id="GO:0000166">
    <property type="term" value="F:nucleotide binding"/>
    <property type="evidence" value="ECO:0007669"/>
    <property type="project" value="UniProtKB-KW"/>
</dbReference>
<evidence type="ECO:0000313" key="9">
    <source>
        <dbReference type="Proteomes" id="UP000078225"/>
    </source>
</evidence>
<dbReference type="SUPFAM" id="SSF90002">
    <property type="entry name" value="Hypothetical protein YjiA, C-terminal domain"/>
    <property type="match status" value="1"/>
</dbReference>
<name>A0A1B7L1H8_9ENTR</name>
<dbReference type="Gene3D" id="3.40.50.300">
    <property type="entry name" value="P-loop containing nucleotide triphosphate hydrolases"/>
    <property type="match status" value="1"/>
</dbReference>
<evidence type="ECO:0000313" key="8">
    <source>
        <dbReference type="EMBL" id="OAT76177.1"/>
    </source>
</evidence>
<dbReference type="InterPro" id="IPR036627">
    <property type="entry name" value="CobW-likC_sf"/>
</dbReference>
<dbReference type="CDD" id="cd03112">
    <property type="entry name" value="CobW-like"/>
    <property type="match status" value="1"/>
</dbReference>
<keyword evidence="1" id="KW-0547">Nucleotide-binding</keyword>
<dbReference type="RefSeq" id="WP_064599578.1">
    <property type="nucleotide sequence ID" value="NZ_CP134782.1"/>
</dbReference>
<dbReference type="InterPro" id="IPR051316">
    <property type="entry name" value="Zinc-reg_GTPase_activator"/>
</dbReference>
<evidence type="ECO:0000256" key="5">
    <source>
        <dbReference type="ARBA" id="ARBA00045658"/>
    </source>
</evidence>
<dbReference type="GO" id="GO:0005737">
    <property type="term" value="C:cytoplasm"/>
    <property type="evidence" value="ECO:0007669"/>
    <property type="project" value="TreeGrafter"/>
</dbReference>